<feature type="domain" description="NADH:quinone oxidoreductase/Mrp antiporter transmembrane" evidence="9">
    <location>
        <begin position="150"/>
        <end position="440"/>
    </location>
</feature>
<feature type="transmembrane region" description="Helical" evidence="8">
    <location>
        <begin position="22"/>
        <end position="42"/>
    </location>
</feature>
<evidence type="ECO:0000256" key="2">
    <source>
        <dbReference type="ARBA" id="ARBA00005346"/>
    </source>
</evidence>
<dbReference type="NCBIfam" id="NF009306">
    <property type="entry name" value="PRK12663.1"/>
    <property type="match status" value="1"/>
</dbReference>
<keyword evidence="5 8" id="KW-1133">Transmembrane helix</keyword>
<sequence>MATAEKPKINLEDAFVMEAPALADWLIVAPLVVGFIFAALCLMTRKNTKLQPLIAMSGLVLILACVAGLFLHVLFNGTVIMAMGRWLPPFGIAFVADMLGATLALVAGIVGLATGIYALREADDTERRYGFYPFLLMMLAGVICAFLTGDIFNLYVWFEVLLLGSFGLLVLGSRREQLDGATKYAFLNLVATTLFLIAVAYVYGLFGTLNMADIARKAAAMEDVGPRLTIAALFFFAFAMKAAAFPLNFWLPASYHTPRLAVGAVFAGLLTKVGVYALLRVLLTLFPTDRDDLAISIAVVAAASMLLGALGALAQTDMRRLLGYLVISGIGIMLAGLALGSATGLSGTAFYTAHSMVVMTALYLMVGVIGAAGGTFDLNRAGGLYKAMPWLSVIALILAFSASGLPPFSGLWPKIYLVKASIDVGAWWLAGAILVSGFLTTIALVRLFAYAFWRPAREGASVGDAAARPIIAIGYPVLAGLCALTVIAGVYPEPFIQVADRIAVELMNPAGYVEAVYGPAQAADAAVSTGETTQ</sequence>
<evidence type="ECO:0000259" key="9">
    <source>
        <dbReference type="Pfam" id="PF00361"/>
    </source>
</evidence>
<feature type="transmembrane region" description="Helical" evidence="8">
    <location>
        <begin position="154"/>
        <end position="172"/>
    </location>
</feature>
<gene>
    <name evidence="10" type="ORF">E0E05_05310</name>
</gene>
<protein>
    <submittedName>
        <fullName evidence="10">Na+/H+ antiporter subunit D</fullName>
    </submittedName>
</protein>
<organism evidence="10 11">
    <name type="scientific">Roseitalea porphyridii</name>
    <dbReference type="NCBI Taxonomy" id="1852022"/>
    <lineage>
        <taxon>Bacteria</taxon>
        <taxon>Pseudomonadati</taxon>
        <taxon>Pseudomonadota</taxon>
        <taxon>Alphaproteobacteria</taxon>
        <taxon>Hyphomicrobiales</taxon>
        <taxon>Ahrensiaceae</taxon>
        <taxon>Roseitalea</taxon>
    </lineage>
</organism>
<dbReference type="EMBL" id="CP036532">
    <property type="protein sequence ID" value="QBK30068.1"/>
    <property type="molecule type" value="Genomic_DNA"/>
</dbReference>
<feature type="transmembrane region" description="Helical" evidence="8">
    <location>
        <begin position="293"/>
        <end position="314"/>
    </location>
</feature>
<dbReference type="PRINTS" id="PR01437">
    <property type="entry name" value="NUOXDRDTASE4"/>
</dbReference>
<feature type="transmembrane region" description="Helical" evidence="8">
    <location>
        <begin position="470"/>
        <end position="491"/>
    </location>
</feature>
<comment type="subcellular location">
    <subcellularLocation>
        <location evidence="1">Cell membrane</location>
        <topology evidence="1">Multi-pass membrane protein</topology>
    </subcellularLocation>
    <subcellularLocation>
        <location evidence="7">Membrane</location>
        <topology evidence="7">Multi-pass membrane protein</topology>
    </subcellularLocation>
</comment>
<reference evidence="10 11" key="1">
    <citation type="journal article" date="2017" name="Int. J. Syst. Evol. Microbiol.">
        <title>Roseitalea porphyridii gen. nov., sp. nov., isolated from a red alga, and reclassification of Hoeflea suaedae Chung et al. 2013 as Pseudohoeflea suaedae gen. nov., comb. nov.</title>
        <authorList>
            <person name="Hyeon J.W."/>
            <person name="Jeong S.E."/>
            <person name="Baek K."/>
            <person name="Jeon C.O."/>
        </authorList>
    </citation>
    <scope>NUCLEOTIDE SEQUENCE [LARGE SCALE GENOMIC DNA]</scope>
    <source>
        <strain evidence="10 11">MA7-20</strain>
    </source>
</reference>
<feature type="transmembrane region" description="Helical" evidence="8">
    <location>
        <begin position="425"/>
        <end position="449"/>
    </location>
</feature>
<keyword evidence="6 8" id="KW-0472">Membrane</keyword>
<feature type="transmembrane region" description="Helical" evidence="8">
    <location>
        <begin position="260"/>
        <end position="281"/>
    </location>
</feature>
<dbReference type="RefSeq" id="WP_131615773.1">
    <property type="nucleotide sequence ID" value="NZ_CP036532.1"/>
</dbReference>
<dbReference type="KEGG" id="rpod:E0E05_05310"/>
<name>A0A4V1A3R8_9HYPH</name>
<feature type="transmembrane region" description="Helical" evidence="8">
    <location>
        <begin position="349"/>
        <end position="372"/>
    </location>
</feature>
<keyword evidence="4 7" id="KW-0812">Transmembrane</keyword>
<evidence type="ECO:0000256" key="5">
    <source>
        <dbReference type="ARBA" id="ARBA00022989"/>
    </source>
</evidence>
<evidence type="ECO:0000256" key="6">
    <source>
        <dbReference type="ARBA" id="ARBA00023136"/>
    </source>
</evidence>
<feature type="transmembrane region" description="Helical" evidence="8">
    <location>
        <begin position="384"/>
        <end position="405"/>
    </location>
</feature>
<dbReference type="InterPro" id="IPR001750">
    <property type="entry name" value="ND/Mrp_TM"/>
</dbReference>
<dbReference type="InterPro" id="IPR050586">
    <property type="entry name" value="CPA3_Na-H_Antiporter_D"/>
</dbReference>
<dbReference type="AlphaFoldDB" id="A0A4V1A3R8"/>
<dbReference type="Pfam" id="PF00361">
    <property type="entry name" value="Proton_antipo_M"/>
    <property type="match status" value="1"/>
</dbReference>
<evidence type="ECO:0000313" key="11">
    <source>
        <dbReference type="Proteomes" id="UP000293719"/>
    </source>
</evidence>
<dbReference type="Proteomes" id="UP000293719">
    <property type="component" value="Chromosome"/>
</dbReference>
<dbReference type="GeneID" id="90766709"/>
<dbReference type="InterPro" id="IPR003918">
    <property type="entry name" value="NADH_UbQ_OxRdtase"/>
</dbReference>
<evidence type="ECO:0000256" key="8">
    <source>
        <dbReference type="SAM" id="Phobius"/>
    </source>
</evidence>
<dbReference type="PANTHER" id="PTHR42703">
    <property type="entry name" value="NADH DEHYDROGENASE"/>
    <property type="match status" value="1"/>
</dbReference>
<dbReference type="GO" id="GO:0042773">
    <property type="term" value="P:ATP synthesis coupled electron transport"/>
    <property type="evidence" value="ECO:0007669"/>
    <property type="project" value="InterPro"/>
</dbReference>
<dbReference type="GO" id="GO:0008137">
    <property type="term" value="F:NADH dehydrogenase (ubiquinone) activity"/>
    <property type="evidence" value="ECO:0007669"/>
    <property type="project" value="InterPro"/>
</dbReference>
<evidence type="ECO:0000256" key="4">
    <source>
        <dbReference type="ARBA" id="ARBA00022692"/>
    </source>
</evidence>
<feature type="transmembrane region" description="Helical" evidence="8">
    <location>
        <begin position="226"/>
        <end position="248"/>
    </location>
</feature>
<dbReference type="PANTHER" id="PTHR42703:SF1">
    <property type="entry name" value="NA(+)_H(+) ANTIPORTER SUBUNIT D1"/>
    <property type="match status" value="1"/>
</dbReference>
<dbReference type="GO" id="GO:0005886">
    <property type="term" value="C:plasma membrane"/>
    <property type="evidence" value="ECO:0007669"/>
    <property type="project" value="UniProtKB-SubCell"/>
</dbReference>
<evidence type="ECO:0000313" key="10">
    <source>
        <dbReference type="EMBL" id="QBK30068.1"/>
    </source>
</evidence>
<feature type="transmembrane region" description="Helical" evidence="8">
    <location>
        <begin position="184"/>
        <end position="206"/>
    </location>
</feature>
<proteinExistence type="inferred from homology"/>
<feature type="transmembrane region" description="Helical" evidence="8">
    <location>
        <begin position="321"/>
        <end position="343"/>
    </location>
</feature>
<evidence type="ECO:0000256" key="3">
    <source>
        <dbReference type="ARBA" id="ARBA00022475"/>
    </source>
</evidence>
<keyword evidence="11" id="KW-1185">Reference proteome</keyword>
<evidence type="ECO:0000256" key="1">
    <source>
        <dbReference type="ARBA" id="ARBA00004651"/>
    </source>
</evidence>
<accession>A0A4V1A3R8</accession>
<feature type="transmembrane region" description="Helical" evidence="8">
    <location>
        <begin position="54"/>
        <end position="75"/>
    </location>
</feature>
<evidence type="ECO:0000256" key="7">
    <source>
        <dbReference type="RuleBase" id="RU000320"/>
    </source>
</evidence>
<feature type="transmembrane region" description="Helical" evidence="8">
    <location>
        <begin position="90"/>
        <end position="119"/>
    </location>
</feature>
<dbReference type="OrthoDB" id="9768329at2"/>
<keyword evidence="3" id="KW-1003">Cell membrane</keyword>
<feature type="transmembrane region" description="Helical" evidence="8">
    <location>
        <begin position="131"/>
        <end position="148"/>
    </location>
</feature>
<comment type="similarity">
    <text evidence="2">Belongs to the CPA3 antiporters (TC 2.A.63) subunit D family.</text>
</comment>